<dbReference type="EMBL" id="BGZK01000727">
    <property type="protein sequence ID" value="GBP58095.1"/>
    <property type="molecule type" value="Genomic_DNA"/>
</dbReference>
<evidence type="ECO:0000313" key="3">
    <source>
        <dbReference type="Proteomes" id="UP000299102"/>
    </source>
</evidence>
<feature type="region of interest" description="Disordered" evidence="1">
    <location>
        <begin position="203"/>
        <end position="235"/>
    </location>
</feature>
<evidence type="ECO:0000256" key="1">
    <source>
        <dbReference type="SAM" id="MobiDB-lite"/>
    </source>
</evidence>
<dbReference type="Proteomes" id="UP000299102">
    <property type="component" value="Unassembled WGS sequence"/>
</dbReference>
<feature type="region of interest" description="Disordered" evidence="1">
    <location>
        <begin position="1"/>
        <end position="25"/>
    </location>
</feature>
<feature type="compositionally biased region" description="Polar residues" evidence="1">
    <location>
        <begin position="1"/>
        <end position="12"/>
    </location>
</feature>
<accession>A0A4C1X779</accession>
<sequence>MILLSNDLTPTLDSDRTPARDSNPAPELVSSLFFTLPLLTVNRCKNKETLCFMIVKGHTSTWTRDSNPSPLERCVNPPVTWRSHKEAIVGRRALREVDDPGHRRSAPARPSRPTEGDVHRRTAAAAGAATAPQSFERDPRPLYLLKKTRLARKMYLNKNVTDIISGNRTAHSSTHNYLTDDFTILSVVRGRSGSFRWPYKEKGPFDRCGPPGNPSPPSHHQKNHKLIHGAGTQQA</sequence>
<name>A0A4C1X779_EUMVA</name>
<organism evidence="2 3">
    <name type="scientific">Eumeta variegata</name>
    <name type="common">Bagworm moth</name>
    <name type="synonym">Eumeta japonica</name>
    <dbReference type="NCBI Taxonomy" id="151549"/>
    <lineage>
        <taxon>Eukaryota</taxon>
        <taxon>Metazoa</taxon>
        <taxon>Ecdysozoa</taxon>
        <taxon>Arthropoda</taxon>
        <taxon>Hexapoda</taxon>
        <taxon>Insecta</taxon>
        <taxon>Pterygota</taxon>
        <taxon>Neoptera</taxon>
        <taxon>Endopterygota</taxon>
        <taxon>Lepidoptera</taxon>
        <taxon>Glossata</taxon>
        <taxon>Ditrysia</taxon>
        <taxon>Tineoidea</taxon>
        <taxon>Psychidae</taxon>
        <taxon>Oiketicinae</taxon>
        <taxon>Eumeta</taxon>
    </lineage>
</organism>
<dbReference type="AlphaFoldDB" id="A0A4C1X779"/>
<keyword evidence="3" id="KW-1185">Reference proteome</keyword>
<proteinExistence type="predicted"/>
<evidence type="ECO:0000313" key="2">
    <source>
        <dbReference type="EMBL" id="GBP58095.1"/>
    </source>
</evidence>
<comment type="caution">
    <text evidence="2">The sequence shown here is derived from an EMBL/GenBank/DDBJ whole genome shotgun (WGS) entry which is preliminary data.</text>
</comment>
<reference evidence="2 3" key="1">
    <citation type="journal article" date="2019" name="Commun. Biol.">
        <title>The bagworm genome reveals a unique fibroin gene that provides high tensile strength.</title>
        <authorList>
            <person name="Kono N."/>
            <person name="Nakamura H."/>
            <person name="Ohtoshi R."/>
            <person name="Tomita M."/>
            <person name="Numata K."/>
            <person name="Arakawa K."/>
        </authorList>
    </citation>
    <scope>NUCLEOTIDE SEQUENCE [LARGE SCALE GENOMIC DNA]</scope>
</reference>
<gene>
    <name evidence="2" type="ORF">EVAR_40637_1</name>
</gene>
<feature type="region of interest" description="Disordered" evidence="1">
    <location>
        <begin position="94"/>
        <end position="118"/>
    </location>
</feature>
<protein>
    <submittedName>
        <fullName evidence="2">Uncharacterized protein</fullName>
    </submittedName>
</protein>